<evidence type="ECO:0000313" key="3">
    <source>
        <dbReference type="Proteomes" id="UP000485880"/>
    </source>
</evidence>
<dbReference type="SUPFAM" id="SSF52980">
    <property type="entry name" value="Restriction endonuclease-like"/>
    <property type="match status" value="1"/>
</dbReference>
<name>A0A8B6MAT1_METTU</name>
<dbReference type="InterPro" id="IPR012296">
    <property type="entry name" value="Nuclease_put_TT1808"/>
</dbReference>
<evidence type="ECO:0000259" key="1">
    <source>
        <dbReference type="Pfam" id="PF05685"/>
    </source>
</evidence>
<reference evidence="2 3" key="1">
    <citation type="submission" date="2019-05" db="EMBL/GenBank/DDBJ databases">
        <authorList>
            <person name="Farhan Ul Haque M."/>
        </authorList>
    </citation>
    <scope>NUCLEOTIDE SEQUENCE [LARGE SCALE GENOMIC DNA]</scope>
    <source>
        <strain evidence="2">2</strain>
    </source>
</reference>
<dbReference type="InterPro" id="IPR011335">
    <property type="entry name" value="Restrct_endonuc-II-like"/>
</dbReference>
<dbReference type="CDD" id="cd06260">
    <property type="entry name" value="DUF820-like"/>
    <property type="match status" value="1"/>
</dbReference>
<dbReference type="Proteomes" id="UP000485880">
    <property type="component" value="Unassembled WGS sequence"/>
</dbReference>
<gene>
    <name evidence="2" type="ORF">MPC4_320024</name>
</gene>
<dbReference type="Pfam" id="PF05685">
    <property type="entry name" value="Uma2"/>
    <property type="match status" value="1"/>
</dbReference>
<keyword evidence="3" id="KW-1185">Reference proteome</keyword>
<comment type="caution">
    <text evidence="2">The sequence shown here is derived from an EMBL/GenBank/DDBJ whole genome shotgun (WGS) entry which is preliminary data.</text>
</comment>
<dbReference type="PANTHER" id="PTHR35400:SF3">
    <property type="entry name" value="SLL1072 PROTEIN"/>
    <property type="match status" value="1"/>
</dbReference>
<organism evidence="2 3">
    <name type="scientific">Methylocella tundrae</name>
    <dbReference type="NCBI Taxonomy" id="227605"/>
    <lineage>
        <taxon>Bacteria</taxon>
        <taxon>Pseudomonadati</taxon>
        <taxon>Pseudomonadota</taxon>
        <taxon>Alphaproteobacteria</taxon>
        <taxon>Hyphomicrobiales</taxon>
        <taxon>Beijerinckiaceae</taxon>
        <taxon>Methylocella</taxon>
    </lineage>
</organism>
<dbReference type="InterPro" id="IPR008538">
    <property type="entry name" value="Uma2"/>
</dbReference>
<feature type="domain" description="Putative restriction endonuclease" evidence="1">
    <location>
        <begin position="20"/>
        <end position="171"/>
    </location>
</feature>
<dbReference type="Gene3D" id="3.90.1570.10">
    <property type="entry name" value="tt1808, chain A"/>
    <property type="match status" value="1"/>
</dbReference>
<evidence type="ECO:0000313" key="2">
    <source>
        <dbReference type="EMBL" id="VTZ51192.1"/>
    </source>
</evidence>
<dbReference type="AlphaFoldDB" id="A0A8B6MAT1"/>
<dbReference type="RefSeq" id="WP_174513081.1">
    <property type="nucleotide sequence ID" value="NZ_CABFMQ020000090.1"/>
</dbReference>
<dbReference type="PANTHER" id="PTHR35400">
    <property type="entry name" value="SLR1083 PROTEIN"/>
    <property type="match status" value="1"/>
</dbReference>
<sequence>MGEILERPQAPSRHRLDVDAYYKMAEAGILTRADRVELIDGEIIDLTSIGSPHAAIARRLNRLFAPAAADGIVLVSQLNPLRLDAYNEPETDLMLLRPRADDYLASHPSAAEVLLLVEISDSSLAYDRGRKLALYAQFGVPEVWIVDLAGSAVEVCRQPQDGAYSSMERRTSGMLAPALLPCVAVDVAALLA</sequence>
<proteinExistence type="predicted"/>
<accession>A0A8B6MAT1</accession>
<protein>
    <recommendedName>
        <fullName evidence="1">Putative restriction endonuclease domain-containing protein</fullName>
    </recommendedName>
</protein>
<dbReference type="EMBL" id="CABFMQ020000090">
    <property type="protein sequence ID" value="VTZ51192.1"/>
    <property type="molecule type" value="Genomic_DNA"/>
</dbReference>